<comment type="function">
    <text evidence="4">Functions in the N-end rule pathway of protein degradation where it conjugates Leu from its aminoacyl-tRNA to the N-termini of proteins containing an N-terminal aspartate or glutamate.</text>
</comment>
<dbReference type="PANTHER" id="PTHR21367">
    <property type="entry name" value="ARGININE-TRNA-PROTEIN TRANSFERASE 1"/>
    <property type="match status" value="1"/>
</dbReference>
<dbReference type="InterPro" id="IPR007472">
    <property type="entry name" value="N-end_Aminoacyl_Trfase_C"/>
</dbReference>
<dbReference type="Pfam" id="PF04377">
    <property type="entry name" value="ATE_C"/>
    <property type="match status" value="1"/>
</dbReference>
<dbReference type="EMBL" id="QURL01000002">
    <property type="protein sequence ID" value="RFC65122.1"/>
    <property type="molecule type" value="Genomic_DNA"/>
</dbReference>
<proteinExistence type="inferred from homology"/>
<keyword evidence="1 4" id="KW-0963">Cytoplasm</keyword>
<dbReference type="NCBIfam" id="NF002346">
    <property type="entry name" value="PRK01305.2-3"/>
    <property type="match status" value="1"/>
</dbReference>
<evidence type="ECO:0000259" key="5">
    <source>
        <dbReference type="Pfam" id="PF04376"/>
    </source>
</evidence>
<dbReference type="GO" id="GO:0005737">
    <property type="term" value="C:cytoplasm"/>
    <property type="evidence" value="ECO:0007669"/>
    <property type="project" value="UniProtKB-SubCell"/>
</dbReference>
<dbReference type="InterPro" id="IPR017138">
    <property type="entry name" value="Asp_Glu_LeuTrfase"/>
</dbReference>
<comment type="catalytic activity">
    <reaction evidence="4">
        <text>N-terminal L-glutamyl-[protein] + L-leucyl-tRNA(Leu) = N-terminal L-leucyl-L-glutamyl-[protein] + tRNA(Leu) + H(+)</text>
        <dbReference type="Rhea" id="RHEA:50412"/>
        <dbReference type="Rhea" id="RHEA-COMP:9613"/>
        <dbReference type="Rhea" id="RHEA-COMP:9622"/>
        <dbReference type="Rhea" id="RHEA-COMP:12664"/>
        <dbReference type="Rhea" id="RHEA-COMP:12668"/>
        <dbReference type="ChEBI" id="CHEBI:15378"/>
        <dbReference type="ChEBI" id="CHEBI:64721"/>
        <dbReference type="ChEBI" id="CHEBI:78442"/>
        <dbReference type="ChEBI" id="CHEBI:78494"/>
        <dbReference type="ChEBI" id="CHEBI:133041"/>
        <dbReference type="EC" id="2.3.2.29"/>
    </reaction>
</comment>
<dbReference type="PANTHER" id="PTHR21367:SF1">
    <property type="entry name" value="ARGINYL-TRNA--PROTEIN TRANSFERASE 1"/>
    <property type="match status" value="1"/>
</dbReference>
<dbReference type="InterPro" id="IPR016181">
    <property type="entry name" value="Acyl_CoA_acyltransferase"/>
</dbReference>
<gene>
    <name evidence="4" type="primary">bpt</name>
    <name evidence="7" type="ORF">DYI37_04510</name>
</gene>
<dbReference type="InterPro" id="IPR007471">
    <property type="entry name" value="N-end_Aminoacyl_Trfase_N"/>
</dbReference>
<comment type="catalytic activity">
    <reaction evidence="4">
        <text>N-terminal L-aspartyl-[protein] + L-leucyl-tRNA(Leu) = N-terminal L-leucyl-L-aspartyl-[protein] + tRNA(Leu) + H(+)</text>
        <dbReference type="Rhea" id="RHEA:50420"/>
        <dbReference type="Rhea" id="RHEA-COMP:9613"/>
        <dbReference type="Rhea" id="RHEA-COMP:9622"/>
        <dbReference type="Rhea" id="RHEA-COMP:12669"/>
        <dbReference type="Rhea" id="RHEA-COMP:12674"/>
        <dbReference type="ChEBI" id="CHEBI:15378"/>
        <dbReference type="ChEBI" id="CHEBI:64720"/>
        <dbReference type="ChEBI" id="CHEBI:78442"/>
        <dbReference type="ChEBI" id="CHEBI:78494"/>
        <dbReference type="ChEBI" id="CHEBI:133042"/>
        <dbReference type="EC" id="2.3.2.29"/>
    </reaction>
</comment>
<dbReference type="RefSeq" id="WP_116682020.1">
    <property type="nucleotide sequence ID" value="NZ_QURL01000002.1"/>
</dbReference>
<keyword evidence="8" id="KW-1185">Reference proteome</keyword>
<evidence type="ECO:0000313" key="8">
    <source>
        <dbReference type="Proteomes" id="UP000264310"/>
    </source>
</evidence>
<dbReference type="GO" id="GO:0004057">
    <property type="term" value="F:arginyl-tRNA--protein transferase activity"/>
    <property type="evidence" value="ECO:0007669"/>
    <property type="project" value="InterPro"/>
</dbReference>
<protein>
    <recommendedName>
        <fullName evidence="4">Aspartate/glutamate leucyltransferase</fullName>
        <ecNumber evidence="4">2.3.2.29</ecNumber>
    </recommendedName>
</protein>
<keyword evidence="2 4" id="KW-0808">Transferase</keyword>
<keyword evidence="3 4" id="KW-0012">Acyltransferase</keyword>
<dbReference type="SUPFAM" id="SSF55729">
    <property type="entry name" value="Acyl-CoA N-acyltransferases (Nat)"/>
    <property type="match status" value="1"/>
</dbReference>
<dbReference type="AlphaFoldDB" id="A0A371X7B0"/>
<comment type="caution">
    <text evidence="7">The sequence shown here is derived from an EMBL/GenBank/DDBJ whole genome shotgun (WGS) entry which is preliminary data.</text>
</comment>
<feature type="domain" description="N-end rule aminoacyl transferase C-terminal" evidence="6">
    <location>
        <begin position="107"/>
        <end position="240"/>
    </location>
</feature>
<sequence>MTVHHPQSPQFFLTSPSPCPYLPGRAERKVFTHLTGERAPALLDLLSQGGFRRSQNIAYRPACERCRACISVRILVDEFRANKSFRRVLKRNEDLVSFEARAEPTSEQYALFRSYIDERHLTGGMSEMSVLDYAMMVEDSQVDTRIVEYRRRVPGALGGPEARQGELLAVALSDVMADGMSMVYSFFEPGASERSLGTFMILDHIERTLRKGLPFLYLGYWVEGSDKMDYKIRFRPQEHLLPKGWERYEG</sequence>
<dbReference type="OrthoDB" id="9782022at2"/>
<comment type="similarity">
    <text evidence="4">Belongs to the R-transferase family. Bpt subfamily.</text>
</comment>
<feature type="domain" description="N-end aminoacyl transferase N-terminal" evidence="5">
    <location>
        <begin position="17"/>
        <end position="87"/>
    </location>
</feature>
<evidence type="ECO:0000256" key="2">
    <source>
        <dbReference type="ARBA" id="ARBA00022679"/>
    </source>
</evidence>
<dbReference type="HAMAP" id="MF_00689">
    <property type="entry name" value="Bpt"/>
    <property type="match status" value="1"/>
</dbReference>
<evidence type="ECO:0000313" key="7">
    <source>
        <dbReference type="EMBL" id="RFC65122.1"/>
    </source>
</evidence>
<evidence type="ECO:0000256" key="4">
    <source>
        <dbReference type="HAMAP-Rule" id="MF_00689"/>
    </source>
</evidence>
<dbReference type="GO" id="GO:0071596">
    <property type="term" value="P:ubiquitin-dependent protein catabolic process via the N-end rule pathway"/>
    <property type="evidence" value="ECO:0007669"/>
    <property type="project" value="InterPro"/>
</dbReference>
<dbReference type="InterPro" id="IPR030700">
    <property type="entry name" value="N-end_Aminoacyl_Trfase"/>
</dbReference>
<dbReference type="Proteomes" id="UP000264310">
    <property type="component" value="Unassembled WGS sequence"/>
</dbReference>
<dbReference type="Pfam" id="PF04376">
    <property type="entry name" value="ATE_N"/>
    <property type="match status" value="1"/>
</dbReference>
<dbReference type="PIRSF" id="PIRSF037208">
    <property type="entry name" value="ATE_pro_prd"/>
    <property type="match status" value="1"/>
</dbReference>
<organism evidence="7 8">
    <name type="scientific">Fulvimarina endophytica</name>
    <dbReference type="NCBI Taxonomy" id="2293836"/>
    <lineage>
        <taxon>Bacteria</taxon>
        <taxon>Pseudomonadati</taxon>
        <taxon>Pseudomonadota</taxon>
        <taxon>Alphaproteobacteria</taxon>
        <taxon>Hyphomicrobiales</taxon>
        <taxon>Aurantimonadaceae</taxon>
        <taxon>Fulvimarina</taxon>
    </lineage>
</organism>
<evidence type="ECO:0000256" key="1">
    <source>
        <dbReference type="ARBA" id="ARBA00022490"/>
    </source>
</evidence>
<reference evidence="7 8" key="1">
    <citation type="submission" date="2018-08" db="EMBL/GenBank/DDBJ databases">
        <title>Fulvimarina sp. 85, whole genome shotgun sequence.</title>
        <authorList>
            <person name="Tuo L."/>
        </authorList>
    </citation>
    <scope>NUCLEOTIDE SEQUENCE [LARGE SCALE GENOMIC DNA]</scope>
    <source>
        <strain evidence="7 8">85</strain>
    </source>
</reference>
<comment type="subcellular location">
    <subcellularLocation>
        <location evidence="4">Cytoplasm</location>
    </subcellularLocation>
</comment>
<dbReference type="GO" id="GO:0008914">
    <property type="term" value="F:leucyl-tRNA--protein transferase activity"/>
    <property type="evidence" value="ECO:0007669"/>
    <property type="project" value="UniProtKB-UniRule"/>
</dbReference>
<evidence type="ECO:0000259" key="6">
    <source>
        <dbReference type="Pfam" id="PF04377"/>
    </source>
</evidence>
<dbReference type="NCBIfam" id="NF002342">
    <property type="entry name" value="PRK01305.1-3"/>
    <property type="match status" value="1"/>
</dbReference>
<dbReference type="EC" id="2.3.2.29" evidence="4"/>
<evidence type="ECO:0000256" key="3">
    <source>
        <dbReference type="ARBA" id="ARBA00023315"/>
    </source>
</evidence>
<dbReference type="NCBIfam" id="NF002343">
    <property type="entry name" value="PRK01305.1-4"/>
    <property type="match status" value="1"/>
</dbReference>
<accession>A0A371X7B0</accession>
<name>A0A371X7B0_9HYPH</name>